<keyword evidence="16" id="KW-1185">Reference proteome</keyword>
<dbReference type="NCBIfam" id="NF005558">
    <property type="entry name" value="PRK07229.1"/>
    <property type="match status" value="1"/>
</dbReference>
<evidence type="ECO:0000256" key="4">
    <source>
        <dbReference type="ARBA" id="ARBA00022532"/>
    </source>
</evidence>
<keyword evidence="7 12" id="KW-0408">Iron</keyword>
<dbReference type="InterPro" id="IPR006248">
    <property type="entry name" value="Aconitase_mito-like"/>
</dbReference>
<keyword evidence="10 12" id="KW-0456">Lyase</keyword>
<dbReference type="InterPro" id="IPR001030">
    <property type="entry name" value="Acoase/IPM_deHydtase_lsu_aba"/>
</dbReference>
<dbReference type="PROSITE" id="PS01244">
    <property type="entry name" value="ACONITASE_2"/>
    <property type="match status" value="1"/>
</dbReference>
<dbReference type="Gene3D" id="3.20.19.10">
    <property type="entry name" value="Aconitase, domain 4"/>
    <property type="match status" value="1"/>
</dbReference>
<comment type="catalytic activity">
    <reaction evidence="11 12">
        <text>citrate = D-threo-isocitrate</text>
        <dbReference type="Rhea" id="RHEA:10336"/>
        <dbReference type="ChEBI" id="CHEBI:15562"/>
        <dbReference type="ChEBI" id="CHEBI:16947"/>
        <dbReference type="EC" id="4.2.1.3"/>
    </reaction>
</comment>
<evidence type="ECO:0000256" key="9">
    <source>
        <dbReference type="ARBA" id="ARBA00023128"/>
    </source>
</evidence>
<accession>A0ABQ8UQ67</accession>
<dbReference type="PROSITE" id="PS00450">
    <property type="entry name" value="ACONITASE_1"/>
    <property type="match status" value="1"/>
</dbReference>
<dbReference type="Proteomes" id="UP001141327">
    <property type="component" value="Unassembled WGS sequence"/>
</dbReference>
<dbReference type="PANTHER" id="PTHR43160">
    <property type="entry name" value="ACONITATE HYDRATASE B"/>
    <property type="match status" value="1"/>
</dbReference>
<evidence type="ECO:0000256" key="1">
    <source>
        <dbReference type="ARBA" id="ARBA00004173"/>
    </source>
</evidence>
<evidence type="ECO:0000313" key="15">
    <source>
        <dbReference type="EMBL" id="KAJ4458850.1"/>
    </source>
</evidence>
<keyword evidence="5 12" id="KW-0479">Metal-binding</keyword>
<dbReference type="PRINTS" id="PR00415">
    <property type="entry name" value="ACONITASE"/>
</dbReference>
<dbReference type="InterPro" id="IPR015932">
    <property type="entry name" value="Aconitase_dom2"/>
</dbReference>
<comment type="pathway">
    <text evidence="2">Carbohydrate metabolism; tricarboxylic acid cycle; isocitrate from oxaloacetate: step 2/2.</text>
</comment>
<evidence type="ECO:0000256" key="10">
    <source>
        <dbReference type="ARBA" id="ARBA00023239"/>
    </source>
</evidence>
<dbReference type="InterPro" id="IPR018136">
    <property type="entry name" value="Aconitase_4Fe-4S_BS"/>
</dbReference>
<evidence type="ECO:0000256" key="2">
    <source>
        <dbReference type="ARBA" id="ARBA00004717"/>
    </source>
</evidence>
<feature type="domain" description="Aconitase A/isopropylmalate dehydratase small subunit swivel" evidence="14">
    <location>
        <begin position="568"/>
        <end position="706"/>
    </location>
</feature>
<gene>
    <name evidence="15" type="ORF">PAPYR_5378</name>
</gene>
<evidence type="ECO:0000259" key="14">
    <source>
        <dbReference type="Pfam" id="PF00694"/>
    </source>
</evidence>
<dbReference type="Gene3D" id="3.30.499.10">
    <property type="entry name" value="Aconitase, domain 3"/>
    <property type="match status" value="2"/>
</dbReference>
<feature type="domain" description="Aconitase/3-isopropylmalate dehydratase large subunit alpha/beta/alpha" evidence="13">
    <location>
        <begin position="44"/>
        <end position="484"/>
    </location>
</feature>
<evidence type="ECO:0000256" key="6">
    <source>
        <dbReference type="ARBA" id="ARBA00022946"/>
    </source>
</evidence>
<dbReference type="InterPro" id="IPR000573">
    <property type="entry name" value="AconitaseA/IPMdHydase_ssu_swvl"/>
</dbReference>
<sequence length="780" mass="84076">MSTPLLQTPLSLYDQTPLPYERQLAKLAQVRAKLGRQDLTLAEKVLFTHVADVEALSTAPGTYLQLFPDRVAMQDATAQMAVLQFINSGLPQTAVPATVHCDHLIDAKCGAQPDMEAAKRTNAEVYDFLSTAARKYGMGFWGPGSGIIHQIVLENYAFPGGMIIGTDSHTPTLAVLVCSRMIAVGVGGADAVDVLAGFEWELPLPKICGVHLTGRLQGWASPKDLILHLAKLLTVKGGTGYVLEYYGEGVETLSATGMATICNMGAEVGATCSLFPYTASMRRYLAATGRSSIAAAADQVADQLLRADANAHYAKVIELDLATVPAYLNGPHSPDRGNAVATMKAACAANNWPTKLSVGLIGSCTNSSYEDLTRAVSVIRQARAHGITQAKAHFYISPGSERIRATIERDGLLREFTEFGGVVLANACGPCIGQWKRQDVEEMKQLNCIVTSFNRNFEKRNDGCPNTLAFVASPEMVTAMAIAGQVTFDPTTDTLEDAHTHAPFQLACPQGQELPATFELGDTSLYQGPIPTAERAAVQFNINPASARLQLLVPFQPYPQEAYREALVLIKAQGKCTTDHISPAGPWLTYRGHLNNIAQNMLSAAKGVDVQVGATQNALTKTKVNLLKNHLTGQFQEVWQVAKAYQEAHRGWVVVGDENYGEGSSREHAALEPRLLGCVAVVVRSFARIHEGNLKKQGVLPLTFANPADYDRLQADDKVTLRGVEHLTPETQIVLVCTHANGTVDEIPVRHTLNATQIAWINAGSALTLIAAEQAAKQQH</sequence>
<dbReference type="InterPro" id="IPR015931">
    <property type="entry name" value="Acnase/IPM_dHydase_lsu_aba_1/3"/>
</dbReference>
<keyword evidence="6 12" id="KW-0809">Transit peptide</keyword>
<dbReference type="Pfam" id="PF00330">
    <property type="entry name" value="Aconitase"/>
    <property type="match status" value="1"/>
</dbReference>
<evidence type="ECO:0000256" key="3">
    <source>
        <dbReference type="ARBA" id="ARBA00007185"/>
    </source>
</evidence>
<evidence type="ECO:0000256" key="12">
    <source>
        <dbReference type="RuleBase" id="RU362107"/>
    </source>
</evidence>
<dbReference type="NCBIfam" id="TIGR01340">
    <property type="entry name" value="aconitase_mito"/>
    <property type="match status" value="1"/>
</dbReference>
<evidence type="ECO:0000256" key="7">
    <source>
        <dbReference type="ARBA" id="ARBA00023004"/>
    </source>
</evidence>
<dbReference type="InterPro" id="IPR015928">
    <property type="entry name" value="Aconitase/3IPM_dehydase_swvl"/>
</dbReference>
<dbReference type="PANTHER" id="PTHR43160:SF3">
    <property type="entry name" value="ACONITATE HYDRATASE, MITOCHONDRIAL"/>
    <property type="match status" value="1"/>
</dbReference>
<keyword evidence="4" id="KW-0816">Tricarboxylic acid cycle</keyword>
<evidence type="ECO:0000256" key="11">
    <source>
        <dbReference type="ARBA" id="ARBA00023501"/>
    </source>
</evidence>
<dbReference type="EMBL" id="JAPMOS010000025">
    <property type="protein sequence ID" value="KAJ4458850.1"/>
    <property type="molecule type" value="Genomic_DNA"/>
</dbReference>
<evidence type="ECO:0000256" key="8">
    <source>
        <dbReference type="ARBA" id="ARBA00023014"/>
    </source>
</evidence>
<dbReference type="InterPro" id="IPR050926">
    <property type="entry name" value="Aconitase/IPM_isomerase"/>
</dbReference>
<organism evidence="15 16">
    <name type="scientific">Paratrimastix pyriformis</name>
    <dbReference type="NCBI Taxonomy" id="342808"/>
    <lineage>
        <taxon>Eukaryota</taxon>
        <taxon>Metamonada</taxon>
        <taxon>Preaxostyla</taxon>
        <taxon>Paratrimastigidae</taxon>
        <taxon>Paratrimastix</taxon>
    </lineage>
</organism>
<keyword evidence="9 12" id="KW-0496">Mitochondrion</keyword>
<comment type="cofactor">
    <cofactor evidence="12">
        <name>[4Fe-4S] cluster</name>
        <dbReference type="ChEBI" id="CHEBI:49883"/>
    </cofactor>
    <text evidence="12">Binds 1 [4Fe-4S] cluster per subunit.</text>
</comment>
<keyword evidence="8 12" id="KW-0411">Iron-sulfur</keyword>
<evidence type="ECO:0000259" key="13">
    <source>
        <dbReference type="Pfam" id="PF00330"/>
    </source>
</evidence>
<dbReference type="SUPFAM" id="SSF53732">
    <property type="entry name" value="Aconitase iron-sulfur domain"/>
    <property type="match status" value="1"/>
</dbReference>
<comment type="subcellular location">
    <subcellularLocation>
        <location evidence="1 12">Mitochondrion</location>
    </subcellularLocation>
</comment>
<reference evidence="15" key="1">
    <citation type="journal article" date="2022" name="bioRxiv">
        <title>Genomics of Preaxostyla Flagellates Illuminates Evolutionary Transitions and the Path Towards Mitochondrial Loss.</title>
        <authorList>
            <person name="Novak L.V.F."/>
            <person name="Treitli S.C."/>
            <person name="Pyrih J."/>
            <person name="Halakuc P."/>
            <person name="Pipaliya S.V."/>
            <person name="Vacek V."/>
            <person name="Brzon O."/>
            <person name="Soukal P."/>
            <person name="Eme L."/>
            <person name="Dacks J.B."/>
            <person name="Karnkowska A."/>
            <person name="Elias M."/>
            <person name="Hampl V."/>
        </authorList>
    </citation>
    <scope>NUCLEOTIDE SEQUENCE</scope>
    <source>
        <strain evidence="15">RCP-MX</strain>
    </source>
</reference>
<evidence type="ECO:0000256" key="5">
    <source>
        <dbReference type="ARBA" id="ARBA00022723"/>
    </source>
</evidence>
<evidence type="ECO:0000313" key="16">
    <source>
        <dbReference type="Proteomes" id="UP001141327"/>
    </source>
</evidence>
<protein>
    <recommendedName>
        <fullName evidence="12">Aconitate hydratase, mitochondrial</fullName>
        <shortName evidence="12">Aconitase</shortName>
        <ecNumber evidence="12">4.2.1.3</ecNumber>
    </recommendedName>
</protein>
<dbReference type="EC" id="4.2.1.3" evidence="12"/>
<comment type="similarity">
    <text evidence="3 12">Belongs to the aconitase/IPM isomerase family.</text>
</comment>
<dbReference type="Gene3D" id="3.40.1060.10">
    <property type="entry name" value="Aconitase, Domain 2"/>
    <property type="match status" value="1"/>
</dbReference>
<dbReference type="Pfam" id="PF00694">
    <property type="entry name" value="Aconitase_C"/>
    <property type="match status" value="1"/>
</dbReference>
<dbReference type="SUPFAM" id="SSF52016">
    <property type="entry name" value="LeuD/IlvD-like"/>
    <property type="match status" value="1"/>
</dbReference>
<name>A0ABQ8UQ67_9EUKA</name>
<proteinExistence type="inferred from homology"/>
<dbReference type="InterPro" id="IPR036008">
    <property type="entry name" value="Aconitase_4Fe-4S_dom"/>
</dbReference>
<comment type="caution">
    <text evidence="15">The sequence shown here is derived from an EMBL/GenBank/DDBJ whole genome shotgun (WGS) entry which is preliminary data.</text>
</comment>